<dbReference type="Gene3D" id="1.10.1270.20">
    <property type="entry name" value="tRNA(m1g37)methyltransferase, domain 2"/>
    <property type="match status" value="1"/>
</dbReference>
<evidence type="ECO:0000313" key="20">
    <source>
        <dbReference type="Proteomes" id="UP000614811"/>
    </source>
</evidence>
<keyword evidence="11 15" id="KW-0819">tRNA processing</keyword>
<comment type="similarity">
    <text evidence="3 15 17">Belongs to the RNA methyltransferase TrmD family.</text>
</comment>
<dbReference type="RefSeq" id="WP_189399808.1">
    <property type="nucleotide sequence ID" value="NZ_BMXA01000002.1"/>
</dbReference>
<dbReference type="PIRSF" id="PIRSF000386">
    <property type="entry name" value="tRNA_mtase"/>
    <property type="match status" value="1"/>
</dbReference>
<keyword evidence="9 15" id="KW-0808">Transferase</keyword>
<proteinExistence type="inferred from homology"/>
<evidence type="ECO:0000256" key="14">
    <source>
        <dbReference type="ARBA" id="ARBA00047783"/>
    </source>
</evidence>
<keyword evidence="10 15" id="KW-0949">S-adenosyl-L-methionine</keyword>
<dbReference type="PANTHER" id="PTHR46417">
    <property type="entry name" value="TRNA (GUANINE-N(1)-)-METHYLTRANSFERASE"/>
    <property type="match status" value="1"/>
</dbReference>
<comment type="caution">
    <text evidence="19">The sequence shown here is derived from an EMBL/GenBank/DDBJ whole genome shotgun (WGS) entry which is preliminary data.</text>
</comment>
<gene>
    <name evidence="15 19" type="primary">trmD</name>
    <name evidence="19" type="ORF">GCM10008090_16920</name>
</gene>
<evidence type="ECO:0000256" key="3">
    <source>
        <dbReference type="ARBA" id="ARBA00007630"/>
    </source>
</evidence>
<comment type="subcellular location">
    <subcellularLocation>
        <location evidence="2 15 17">Cytoplasm</location>
    </subcellularLocation>
</comment>
<dbReference type="Pfam" id="PF01746">
    <property type="entry name" value="tRNA_m1G_MT"/>
    <property type="match status" value="1"/>
</dbReference>
<keyword evidence="7 15" id="KW-0963">Cytoplasm</keyword>
<evidence type="ECO:0000256" key="9">
    <source>
        <dbReference type="ARBA" id="ARBA00022679"/>
    </source>
</evidence>
<evidence type="ECO:0000256" key="6">
    <source>
        <dbReference type="ARBA" id="ARBA00014679"/>
    </source>
</evidence>
<organism evidence="19 20">
    <name type="scientific">Arenicella chitinivorans</name>
    <dbReference type="NCBI Taxonomy" id="1329800"/>
    <lineage>
        <taxon>Bacteria</taxon>
        <taxon>Pseudomonadati</taxon>
        <taxon>Pseudomonadota</taxon>
        <taxon>Gammaproteobacteria</taxon>
        <taxon>Arenicellales</taxon>
        <taxon>Arenicellaceae</taxon>
        <taxon>Arenicella</taxon>
    </lineage>
</organism>
<evidence type="ECO:0000256" key="16">
    <source>
        <dbReference type="PIRSR" id="PIRSR000386-1"/>
    </source>
</evidence>
<dbReference type="FunFam" id="1.10.1270.20:FF:000001">
    <property type="entry name" value="tRNA (guanine-N(1)-)-methyltransferase"/>
    <property type="match status" value="1"/>
</dbReference>
<dbReference type="CDD" id="cd18080">
    <property type="entry name" value="TrmD-like"/>
    <property type="match status" value="1"/>
</dbReference>
<dbReference type="GO" id="GO:0002939">
    <property type="term" value="P:tRNA N1-guanine methylation"/>
    <property type="evidence" value="ECO:0007669"/>
    <property type="project" value="TreeGrafter"/>
</dbReference>
<evidence type="ECO:0000256" key="17">
    <source>
        <dbReference type="RuleBase" id="RU003464"/>
    </source>
</evidence>
<dbReference type="EC" id="2.1.1.228" evidence="5 15"/>
<name>A0A918RPA3_9GAMM</name>
<evidence type="ECO:0000256" key="7">
    <source>
        <dbReference type="ARBA" id="ARBA00022490"/>
    </source>
</evidence>
<feature type="domain" description="tRNA methyltransferase TRMD/TRM10-type" evidence="18">
    <location>
        <begin position="1"/>
        <end position="232"/>
    </location>
</feature>
<dbReference type="Proteomes" id="UP000614811">
    <property type="component" value="Unassembled WGS sequence"/>
</dbReference>
<reference evidence="19" key="2">
    <citation type="submission" date="2020-09" db="EMBL/GenBank/DDBJ databases">
        <authorList>
            <person name="Sun Q."/>
            <person name="Kim S."/>
        </authorList>
    </citation>
    <scope>NUCLEOTIDE SEQUENCE</scope>
    <source>
        <strain evidence="19">KCTC 12711</strain>
    </source>
</reference>
<dbReference type="EMBL" id="BMXA01000002">
    <property type="protein sequence ID" value="GHA07713.1"/>
    <property type="molecule type" value="Genomic_DNA"/>
</dbReference>
<evidence type="ECO:0000256" key="15">
    <source>
        <dbReference type="HAMAP-Rule" id="MF_00605"/>
    </source>
</evidence>
<feature type="binding site" evidence="15 16">
    <location>
        <position position="113"/>
    </location>
    <ligand>
        <name>S-adenosyl-L-methionine</name>
        <dbReference type="ChEBI" id="CHEBI:59789"/>
    </ligand>
</feature>
<evidence type="ECO:0000256" key="2">
    <source>
        <dbReference type="ARBA" id="ARBA00004496"/>
    </source>
</evidence>
<evidence type="ECO:0000256" key="11">
    <source>
        <dbReference type="ARBA" id="ARBA00022694"/>
    </source>
</evidence>
<reference evidence="19" key="1">
    <citation type="journal article" date="2014" name="Int. J. Syst. Evol. Microbiol.">
        <title>Complete genome sequence of Corynebacterium casei LMG S-19264T (=DSM 44701T), isolated from a smear-ripened cheese.</title>
        <authorList>
            <consortium name="US DOE Joint Genome Institute (JGI-PGF)"/>
            <person name="Walter F."/>
            <person name="Albersmeier A."/>
            <person name="Kalinowski J."/>
            <person name="Ruckert C."/>
        </authorList>
    </citation>
    <scope>NUCLEOTIDE SEQUENCE</scope>
    <source>
        <strain evidence="19">KCTC 12711</strain>
    </source>
</reference>
<protein>
    <recommendedName>
        <fullName evidence="6 15">tRNA (guanine-N(1)-)-methyltransferase</fullName>
        <ecNumber evidence="5 15">2.1.1.228</ecNumber>
    </recommendedName>
    <alternativeName>
        <fullName evidence="12 15">M1G-methyltransferase</fullName>
    </alternativeName>
    <alternativeName>
        <fullName evidence="13 15">tRNA [GM37] methyltransferase</fullName>
    </alternativeName>
</protein>
<evidence type="ECO:0000259" key="18">
    <source>
        <dbReference type="Pfam" id="PF01746"/>
    </source>
</evidence>
<comment type="function">
    <text evidence="1 15 17">Specifically methylates guanosine-37 in various tRNAs.</text>
</comment>
<dbReference type="GO" id="GO:0005829">
    <property type="term" value="C:cytosol"/>
    <property type="evidence" value="ECO:0007669"/>
    <property type="project" value="TreeGrafter"/>
</dbReference>
<dbReference type="HAMAP" id="MF_00605">
    <property type="entry name" value="TrmD"/>
    <property type="match status" value="1"/>
</dbReference>
<keyword evidence="20" id="KW-1185">Reference proteome</keyword>
<evidence type="ECO:0000256" key="5">
    <source>
        <dbReference type="ARBA" id="ARBA00012807"/>
    </source>
</evidence>
<keyword evidence="8 15" id="KW-0489">Methyltransferase</keyword>
<dbReference type="NCBIfam" id="NF000648">
    <property type="entry name" value="PRK00026.1"/>
    <property type="match status" value="1"/>
</dbReference>
<dbReference type="InterPro" id="IPR029028">
    <property type="entry name" value="Alpha/beta_knot_MTases"/>
</dbReference>
<evidence type="ECO:0000313" key="19">
    <source>
        <dbReference type="EMBL" id="GHA07713.1"/>
    </source>
</evidence>
<dbReference type="GO" id="GO:0052906">
    <property type="term" value="F:tRNA (guanine(37)-N1)-methyltransferase activity"/>
    <property type="evidence" value="ECO:0007669"/>
    <property type="project" value="UniProtKB-UniRule"/>
</dbReference>
<dbReference type="PANTHER" id="PTHR46417:SF1">
    <property type="entry name" value="TRNA (GUANINE-N(1)-)-METHYLTRANSFERASE"/>
    <property type="match status" value="1"/>
</dbReference>
<dbReference type="InterPro" id="IPR023148">
    <property type="entry name" value="tRNA_m1G_MeTrfase_C_sf"/>
</dbReference>
<evidence type="ECO:0000256" key="4">
    <source>
        <dbReference type="ARBA" id="ARBA00011738"/>
    </source>
</evidence>
<feature type="binding site" evidence="15 16">
    <location>
        <begin position="133"/>
        <end position="138"/>
    </location>
    <ligand>
        <name>S-adenosyl-L-methionine</name>
        <dbReference type="ChEBI" id="CHEBI:59789"/>
    </ligand>
</feature>
<dbReference type="AlphaFoldDB" id="A0A918RPA3"/>
<evidence type="ECO:0000256" key="10">
    <source>
        <dbReference type="ARBA" id="ARBA00022691"/>
    </source>
</evidence>
<comment type="catalytic activity">
    <reaction evidence="14 15 17">
        <text>guanosine(37) in tRNA + S-adenosyl-L-methionine = N(1)-methylguanosine(37) in tRNA + S-adenosyl-L-homocysteine + H(+)</text>
        <dbReference type="Rhea" id="RHEA:36899"/>
        <dbReference type="Rhea" id="RHEA-COMP:10145"/>
        <dbReference type="Rhea" id="RHEA-COMP:10147"/>
        <dbReference type="ChEBI" id="CHEBI:15378"/>
        <dbReference type="ChEBI" id="CHEBI:57856"/>
        <dbReference type="ChEBI" id="CHEBI:59789"/>
        <dbReference type="ChEBI" id="CHEBI:73542"/>
        <dbReference type="ChEBI" id="CHEBI:74269"/>
        <dbReference type="EC" id="2.1.1.228"/>
    </reaction>
</comment>
<dbReference type="InterPro" id="IPR016009">
    <property type="entry name" value="tRNA_MeTrfase_TRMD/TRM10"/>
</dbReference>
<dbReference type="FunFam" id="3.40.1280.10:FF:000001">
    <property type="entry name" value="tRNA (guanine-N(1)-)-methyltransferase"/>
    <property type="match status" value="1"/>
</dbReference>
<dbReference type="Gene3D" id="3.40.1280.10">
    <property type="match status" value="1"/>
</dbReference>
<comment type="subunit">
    <text evidence="4 15 17">Homodimer.</text>
</comment>
<dbReference type="InterPro" id="IPR029026">
    <property type="entry name" value="tRNA_m1G_MTases_N"/>
</dbReference>
<dbReference type="SUPFAM" id="SSF75217">
    <property type="entry name" value="alpha/beta knot"/>
    <property type="match status" value="1"/>
</dbReference>
<evidence type="ECO:0000256" key="13">
    <source>
        <dbReference type="ARBA" id="ARBA00033392"/>
    </source>
</evidence>
<evidence type="ECO:0000256" key="8">
    <source>
        <dbReference type="ARBA" id="ARBA00022603"/>
    </source>
</evidence>
<evidence type="ECO:0000256" key="1">
    <source>
        <dbReference type="ARBA" id="ARBA00002634"/>
    </source>
</evidence>
<dbReference type="InterPro" id="IPR002649">
    <property type="entry name" value="tRNA_m1G_MeTrfase_TrmD"/>
</dbReference>
<sequence length="258" mass="29102">MDCHVISIFPEMFSVLTEQGVIGRAIQQRVLSLTVHNPRDYADDRHRTVDDRPYGGGPGMVMKPEPMCRVLDAAKHAARPGAKVIYLSPQGRRFDHQAATEFAQTDSLIFLAGRYEGVDERVLALYVDEEWSIGDFVLSGGELPAMVMIDAIARLLPDSLGNAESAVQDSFVNGLLDCPHYTKPRLFEPEHGSDSAMSVPDVLLSGDHQAIERWRMQQALGRTWLRRPELLEELELTDEQHRLLDEFKRNLDDTSFEQ</sequence>
<evidence type="ECO:0000256" key="12">
    <source>
        <dbReference type="ARBA" id="ARBA00029736"/>
    </source>
</evidence>
<dbReference type="NCBIfam" id="TIGR00088">
    <property type="entry name" value="trmD"/>
    <property type="match status" value="1"/>
</dbReference>
<accession>A0A918RPA3</accession>